<dbReference type="EMBL" id="HBGZ01028782">
    <property type="protein sequence ID" value="CAD9625803.1"/>
    <property type="molecule type" value="Transcribed_RNA"/>
</dbReference>
<evidence type="ECO:0000313" key="1">
    <source>
        <dbReference type="EMBL" id="CAD9625803.1"/>
    </source>
</evidence>
<organism evidence="1">
    <name type="scientific">Skeletonema marinoi</name>
    <dbReference type="NCBI Taxonomy" id="267567"/>
    <lineage>
        <taxon>Eukaryota</taxon>
        <taxon>Sar</taxon>
        <taxon>Stramenopiles</taxon>
        <taxon>Ochrophyta</taxon>
        <taxon>Bacillariophyta</taxon>
        <taxon>Coscinodiscophyceae</taxon>
        <taxon>Thalassiosirophycidae</taxon>
        <taxon>Thalassiosirales</taxon>
        <taxon>Skeletonemataceae</taxon>
        <taxon>Skeletonema</taxon>
        <taxon>Skeletonema marinoi-dohrnii complex</taxon>
    </lineage>
</organism>
<dbReference type="Gene3D" id="3.30.1330.60">
    <property type="entry name" value="OmpA-like domain"/>
    <property type="match status" value="1"/>
</dbReference>
<gene>
    <name evidence="1" type="ORF">SMAR0320_LOCUS20458</name>
</gene>
<dbReference type="InterPro" id="IPR036737">
    <property type="entry name" value="OmpA-like_sf"/>
</dbReference>
<dbReference type="SUPFAM" id="SSF103088">
    <property type="entry name" value="OmpA-like"/>
    <property type="match status" value="1"/>
</dbReference>
<sequence length="240" mass="27341">MTDYLLQLHDDALINIGEYAGKIYGPETYTRLGQTCKRMKRLLLPDDDASSQTIQNIIRSRKAYCTAQRSMSLETTQDLTIKSLKELALFEAWCDTPLCDDNRIPFPFASVDIDESMHDKIHYIMKIMQNYRSVTVQLDSHCGTIAPNSVATSFSRSRGESIKDVLYDQTRVEVIGWGKRIANKVARSDNHAFGELAREGRGWVEVYFVLSDGGDDTRTIMLPPRHEFYDRDRSATADRG</sequence>
<proteinExistence type="predicted"/>
<reference evidence="1" key="1">
    <citation type="submission" date="2021-01" db="EMBL/GenBank/DDBJ databases">
        <authorList>
            <person name="Corre E."/>
            <person name="Pelletier E."/>
            <person name="Niang G."/>
            <person name="Scheremetjew M."/>
            <person name="Finn R."/>
            <person name="Kale V."/>
            <person name="Holt S."/>
            <person name="Cochrane G."/>
            <person name="Meng A."/>
            <person name="Brown T."/>
            <person name="Cohen L."/>
        </authorList>
    </citation>
    <scope>NUCLEOTIDE SEQUENCE</scope>
    <source>
        <strain evidence="1">SM1012Den-03</strain>
    </source>
</reference>
<name>A0A7S2PZC3_9STRA</name>
<accession>A0A7S2PZC3</accession>
<dbReference type="AlphaFoldDB" id="A0A7S2PZC3"/>
<protein>
    <submittedName>
        <fullName evidence="1">Uncharacterized protein</fullName>
    </submittedName>
</protein>